<dbReference type="EMBL" id="JARAOO010000003">
    <property type="protein sequence ID" value="KAJ7975077.1"/>
    <property type="molecule type" value="Genomic_DNA"/>
</dbReference>
<sequence>MTWTESNIHLPTECWELIFNRLETYHDLEDLSLVCKPFLFIANSIRRTLKIFGGENNPSLPNLLKRFPNLKSIDLDLFTGNLNRILSEIEVSGLNLETLNISRYHSIPIMAFSKLGSNMENSLKVLICCEMGNLHDMDLMVIANSMPGLEELDISKPVNKNCGGDDENCPLLRVVMMSHTDLGTEGAIGMELVQNENVKFLGLSNLGNFIDDESLDLFRFVCPSVKIVYGIGVEAADIRRGTKEMDRSRCWHRALTRGDVDAHPIM</sequence>
<dbReference type="InterPro" id="IPR036047">
    <property type="entry name" value="F-box-like_dom_sf"/>
</dbReference>
<dbReference type="InterPro" id="IPR032675">
    <property type="entry name" value="LRR_dom_sf"/>
</dbReference>
<evidence type="ECO:0000313" key="2">
    <source>
        <dbReference type="EMBL" id="KAJ7975077.1"/>
    </source>
</evidence>
<dbReference type="Gene3D" id="3.80.10.10">
    <property type="entry name" value="Ribonuclease Inhibitor"/>
    <property type="match status" value="1"/>
</dbReference>
<feature type="domain" description="F-box" evidence="1">
    <location>
        <begin position="9"/>
        <end position="47"/>
    </location>
</feature>
<evidence type="ECO:0000313" key="3">
    <source>
        <dbReference type="Proteomes" id="UP001163823"/>
    </source>
</evidence>
<dbReference type="SUPFAM" id="SSF52047">
    <property type="entry name" value="RNI-like"/>
    <property type="match status" value="1"/>
</dbReference>
<evidence type="ECO:0000259" key="1">
    <source>
        <dbReference type="Pfam" id="PF00646"/>
    </source>
</evidence>
<name>A0AAD7Q5C4_QUISA</name>
<dbReference type="SUPFAM" id="SSF81383">
    <property type="entry name" value="F-box domain"/>
    <property type="match status" value="1"/>
</dbReference>
<dbReference type="InterPro" id="IPR001810">
    <property type="entry name" value="F-box_dom"/>
</dbReference>
<keyword evidence="3" id="KW-1185">Reference proteome</keyword>
<dbReference type="KEGG" id="qsa:O6P43_005047"/>
<dbReference type="AlphaFoldDB" id="A0AAD7Q5C4"/>
<dbReference type="Proteomes" id="UP001163823">
    <property type="component" value="Chromosome 3"/>
</dbReference>
<comment type="caution">
    <text evidence="2">The sequence shown here is derived from an EMBL/GenBank/DDBJ whole genome shotgun (WGS) entry which is preliminary data.</text>
</comment>
<organism evidence="2 3">
    <name type="scientific">Quillaja saponaria</name>
    <name type="common">Soap bark tree</name>
    <dbReference type="NCBI Taxonomy" id="32244"/>
    <lineage>
        <taxon>Eukaryota</taxon>
        <taxon>Viridiplantae</taxon>
        <taxon>Streptophyta</taxon>
        <taxon>Embryophyta</taxon>
        <taxon>Tracheophyta</taxon>
        <taxon>Spermatophyta</taxon>
        <taxon>Magnoliopsida</taxon>
        <taxon>eudicotyledons</taxon>
        <taxon>Gunneridae</taxon>
        <taxon>Pentapetalae</taxon>
        <taxon>rosids</taxon>
        <taxon>fabids</taxon>
        <taxon>Fabales</taxon>
        <taxon>Quillajaceae</taxon>
        <taxon>Quillaja</taxon>
    </lineage>
</organism>
<proteinExistence type="predicted"/>
<accession>A0AAD7Q5C4</accession>
<protein>
    <submittedName>
        <fullName evidence="2">F-box/LRR-repeat protein</fullName>
    </submittedName>
</protein>
<gene>
    <name evidence="2" type="ORF">O6P43_005047</name>
</gene>
<reference evidence="2" key="1">
    <citation type="journal article" date="2023" name="Science">
        <title>Elucidation of the pathway for biosynthesis of saponin adjuvants from the soapbark tree.</title>
        <authorList>
            <person name="Reed J."/>
            <person name="Orme A."/>
            <person name="El-Demerdash A."/>
            <person name="Owen C."/>
            <person name="Martin L.B.B."/>
            <person name="Misra R.C."/>
            <person name="Kikuchi S."/>
            <person name="Rejzek M."/>
            <person name="Martin A.C."/>
            <person name="Harkess A."/>
            <person name="Leebens-Mack J."/>
            <person name="Louveau T."/>
            <person name="Stephenson M.J."/>
            <person name="Osbourn A."/>
        </authorList>
    </citation>
    <scope>NUCLEOTIDE SEQUENCE</scope>
    <source>
        <strain evidence="2">S10</strain>
    </source>
</reference>
<dbReference type="Pfam" id="PF00646">
    <property type="entry name" value="F-box"/>
    <property type="match status" value="1"/>
</dbReference>